<name>A0A1S4G717_AEDAE</name>
<feature type="chain" id="PRO_5044565986" evidence="2">
    <location>
        <begin position="31"/>
        <end position="306"/>
    </location>
</feature>
<organism evidence="3 4">
    <name type="scientific">Aedes aegypti</name>
    <name type="common">Yellowfever mosquito</name>
    <name type="synonym">Culex aegypti</name>
    <dbReference type="NCBI Taxonomy" id="7159"/>
    <lineage>
        <taxon>Eukaryota</taxon>
        <taxon>Metazoa</taxon>
        <taxon>Ecdysozoa</taxon>
        <taxon>Arthropoda</taxon>
        <taxon>Hexapoda</taxon>
        <taxon>Insecta</taxon>
        <taxon>Pterygota</taxon>
        <taxon>Neoptera</taxon>
        <taxon>Endopterygota</taxon>
        <taxon>Diptera</taxon>
        <taxon>Nematocera</taxon>
        <taxon>Culicoidea</taxon>
        <taxon>Culicidae</taxon>
        <taxon>Culicinae</taxon>
        <taxon>Aedini</taxon>
        <taxon>Aedes</taxon>
        <taxon>Stegomyia</taxon>
    </lineage>
</organism>
<evidence type="ECO:0000313" key="4">
    <source>
        <dbReference type="Proteomes" id="UP000008820"/>
    </source>
</evidence>
<gene>
    <name evidence="3" type="primary">5568971</name>
</gene>
<proteinExistence type="predicted"/>
<feature type="compositionally biased region" description="Basic residues" evidence="1">
    <location>
        <begin position="176"/>
        <end position="185"/>
    </location>
</feature>
<evidence type="ECO:0000256" key="1">
    <source>
        <dbReference type="SAM" id="MobiDB-lite"/>
    </source>
</evidence>
<feature type="region of interest" description="Disordered" evidence="1">
    <location>
        <begin position="171"/>
        <end position="203"/>
    </location>
</feature>
<protein>
    <submittedName>
        <fullName evidence="3">Uncharacterized protein</fullName>
    </submittedName>
</protein>
<evidence type="ECO:0000256" key="2">
    <source>
        <dbReference type="SAM" id="SignalP"/>
    </source>
</evidence>
<dbReference type="EnsemblMetazoa" id="AAEL018137-RD">
    <property type="protein sequence ID" value="AAEL018137-PD"/>
    <property type="gene ID" value="AAEL018137"/>
</dbReference>
<keyword evidence="2" id="KW-0732">Signal</keyword>
<dbReference type="Proteomes" id="UP000008820">
    <property type="component" value="Chromosome 3"/>
</dbReference>
<dbReference type="PANTHER" id="PTHR33964">
    <property type="entry name" value="RE45066P-RELATED"/>
    <property type="match status" value="1"/>
</dbReference>
<feature type="signal peptide" evidence="2">
    <location>
        <begin position="1"/>
        <end position="30"/>
    </location>
</feature>
<accession>A0A1S4G717</accession>
<sequence>MRISRHVDVSKTVFHVAFVAMAVSVAQVTTEDCGQEELVQCTKPLQVLSATSELSFVTKKEELDKLCPDLHAGLHCIRSYTRRCMNIHQREHFNKLYHGTHEVIHELCQEGPYQEDFLRHAPCMRHVKKDYEVCAVSYQSTMAKIGQTVAHSTVRPPVQLTTPSAAMSLSADNVQHQHHHHRQQHQHSSSNGSNNNDTKTAEDAEEERLKTVCCAFHKYMQCSEFTVRHACGDETALFTRKFLDKMSNKLMTMHCVDYTPGSGKCRDYFSSHSTRVQHRGILTWMVTLTGLLLALTSRLVNSSALI</sequence>
<evidence type="ECO:0000313" key="3">
    <source>
        <dbReference type="EnsemblMetazoa" id="AAEL018137-PE"/>
    </source>
</evidence>
<keyword evidence="4" id="KW-1185">Reference proteome</keyword>
<dbReference type="AlphaFoldDB" id="A0A1S4G717"/>
<dbReference type="EnsemblMetazoa" id="AAEL018137-RC">
    <property type="protein sequence ID" value="AAEL018137-PC"/>
    <property type="gene ID" value="AAEL018137"/>
</dbReference>
<dbReference type="EnsemblMetazoa" id="AAEL018137-RF">
    <property type="protein sequence ID" value="AAEL018137-PF"/>
    <property type="gene ID" value="AAEL018137"/>
</dbReference>
<dbReference type="PANTHER" id="PTHR33964:SF1">
    <property type="entry name" value="RE45066P"/>
    <property type="match status" value="1"/>
</dbReference>
<reference evidence="3 4" key="1">
    <citation type="submission" date="2017-06" db="EMBL/GenBank/DDBJ databases">
        <title>Aedes aegypti genome working group (AGWG) sequencing and assembly.</title>
        <authorList>
            <consortium name="Aedes aegypti Genome Working Group (AGWG)"/>
            <person name="Matthews B.J."/>
        </authorList>
    </citation>
    <scope>NUCLEOTIDE SEQUENCE [LARGE SCALE GENOMIC DNA]</scope>
    <source>
        <strain evidence="3 4">LVP_AGWG</strain>
    </source>
</reference>
<dbReference type="EnsemblMetazoa" id="AAEL018137-RE">
    <property type="protein sequence ID" value="AAEL018137-PE"/>
    <property type="gene ID" value="AAEL018137"/>
</dbReference>
<dbReference type="OrthoDB" id="10051804at2759"/>
<reference evidence="3" key="2">
    <citation type="submission" date="2025-05" db="UniProtKB">
        <authorList>
            <consortium name="EnsemblMetazoa"/>
        </authorList>
    </citation>
    <scope>IDENTIFICATION</scope>
    <source>
        <strain evidence="3">LVP_AGWG</strain>
    </source>
</reference>
<dbReference type="EnsemblMetazoa" id="AAEL018137-RB">
    <property type="protein sequence ID" value="AAEL018137-PB"/>
    <property type="gene ID" value="AAEL018137"/>
</dbReference>
<dbReference type="VEuPathDB" id="VectorBase:AAEL018137"/>
<dbReference type="EnsemblMetazoa" id="AAEL018137-RA">
    <property type="protein sequence ID" value="AAEL018137-PA"/>
    <property type="gene ID" value="AAEL018137"/>
</dbReference>
<feature type="compositionally biased region" description="Low complexity" evidence="1">
    <location>
        <begin position="186"/>
        <end position="196"/>
    </location>
</feature>